<dbReference type="PANTHER" id="PTHR43622:SF7">
    <property type="entry name" value="3-DEHYDROQUINATE SYNTHASE, CHLOROPLASTIC"/>
    <property type="match status" value="1"/>
</dbReference>
<evidence type="ECO:0000313" key="9">
    <source>
        <dbReference type="Proteomes" id="UP001501757"/>
    </source>
</evidence>
<feature type="domain" description="3-dehydroquinate synthase C-terminal" evidence="7">
    <location>
        <begin position="210"/>
        <end position="342"/>
    </location>
</feature>
<dbReference type="SUPFAM" id="SSF56796">
    <property type="entry name" value="Dehydroquinate synthase-like"/>
    <property type="match status" value="1"/>
</dbReference>
<comment type="caution">
    <text evidence="8">The sequence shown here is derived from an EMBL/GenBank/DDBJ whole genome shotgun (WGS) entry which is preliminary data.</text>
</comment>
<dbReference type="CDD" id="cd08198">
    <property type="entry name" value="DHQS-like"/>
    <property type="match status" value="1"/>
</dbReference>
<reference evidence="8 9" key="1">
    <citation type="journal article" date="2019" name="Int. J. Syst. Evol. Microbiol.">
        <title>The Global Catalogue of Microorganisms (GCM) 10K type strain sequencing project: providing services to taxonomists for standard genome sequencing and annotation.</title>
        <authorList>
            <consortium name="The Broad Institute Genomics Platform"/>
            <consortium name="The Broad Institute Genome Sequencing Center for Infectious Disease"/>
            <person name="Wu L."/>
            <person name="Ma J."/>
        </authorList>
    </citation>
    <scope>NUCLEOTIDE SEQUENCE [LARGE SCALE GENOMIC DNA]</scope>
    <source>
        <strain evidence="8 9">JCM 13378</strain>
    </source>
</reference>
<evidence type="ECO:0000256" key="1">
    <source>
        <dbReference type="ARBA" id="ARBA00001911"/>
    </source>
</evidence>
<keyword evidence="4" id="KW-0057">Aromatic amino acid biosynthesis</keyword>
<proteinExistence type="predicted"/>
<dbReference type="PANTHER" id="PTHR43622">
    <property type="entry name" value="3-DEHYDROQUINATE SYNTHASE"/>
    <property type="match status" value="1"/>
</dbReference>
<dbReference type="InterPro" id="IPR056179">
    <property type="entry name" value="DHQS_C"/>
</dbReference>
<dbReference type="NCBIfam" id="NF004852">
    <property type="entry name" value="PRK06203.1"/>
    <property type="match status" value="1"/>
</dbReference>
<accession>A0ABN0XY15</accession>
<keyword evidence="5" id="KW-0456">Lyase</keyword>
<dbReference type="EMBL" id="BAAAEI010000031">
    <property type="protein sequence ID" value="GAA0375770.1"/>
    <property type="molecule type" value="Genomic_DNA"/>
</dbReference>
<dbReference type="InterPro" id="IPR050071">
    <property type="entry name" value="Dehydroquinate_synthase"/>
</dbReference>
<evidence type="ECO:0000256" key="5">
    <source>
        <dbReference type="ARBA" id="ARBA00023239"/>
    </source>
</evidence>
<evidence type="ECO:0000256" key="2">
    <source>
        <dbReference type="ARBA" id="ARBA00022605"/>
    </source>
</evidence>
<evidence type="ECO:0000313" key="8">
    <source>
        <dbReference type="EMBL" id="GAA0375770.1"/>
    </source>
</evidence>
<keyword evidence="2" id="KW-0028">Amino-acid biosynthesis</keyword>
<dbReference type="Pfam" id="PF01761">
    <property type="entry name" value="DHQ_synthase"/>
    <property type="match status" value="1"/>
</dbReference>
<keyword evidence="3" id="KW-0520">NAD</keyword>
<evidence type="ECO:0000259" key="6">
    <source>
        <dbReference type="Pfam" id="PF01761"/>
    </source>
</evidence>
<dbReference type="RefSeq" id="WP_343847617.1">
    <property type="nucleotide sequence ID" value="NZ_BAAAEI010000031.1"/>
</dbReference>
<feature type="domain" description="3-dehydroquinate synthase N-terminal" evidence="6">
    <location>
        <begin position="96"/>
        <end position="206"/>
    </location>
</feature>
<evidence type="ECO:0000259" key="7">
    <source>
        <dbReference type="Pfam" id="PF24621"/>
    </source>
</evidence>
<comment type="cofactor">
    <cofactor evidence="1">
        <name>NAD(+)</name>
        <dbReference type="ChEBI" id="CHEBI:57540"/>
    </cofactor>
</comment>
<evidence type="ECO:0000256" key="4">
    <source>
        <dbReference type="ARBA" id="ARBA00023141"/>
    </source>
</evidence>
<evidence type="ECO:0000256" key="3">
    <source>
        <dbReference type="ARBA" id="ARBA00023027"/>
    </source>
</evidence>
<dbReference type="Gene3D" id="1.20.1090.10">
    <property type="entry name" value="Dehydroquinate synthase-like - alpha domain"/>
    <property type="match status" value="1"/>
</dbReference>
<dbReference type="Pfam" id="PF24621">
    <property type="entry name" value="DHQS_C"/>
    <property type="match status" value="1"/>
</dbReference>
<protein>
    <submittedName>
        <fullName evidence="8">3-dehydroquinate synthase</fullName>
    </submittedName>
</protein>
<dbReference type="Gene3D" id="3.40.50.1970">
    <property type="match status" value="1"/>
</dbReference>
<dbReference type="InterPro" id="IPR030960">
    <property type="entry name" value="DHQS/DOIS_N"/>
</dbReference>
<sequence>MNLANSKDIQKLTLETTDLNASFHMPYHFQVRFTQNLFSPDNDTLLTTLTADTDQPIKLLFFIDANLAAAQPNLIRQIEDYCAAHPLHFSLIAPCIEVQGSEAGKQLTQWQALHQTLLNLRVDRHNLVCAVGGGALLDLIGFVCSSFHRGVPLVRIPSTVLAQNDAGIGVKNGVNALGHKNLLGNFCPPRAVINDFSLLSSLAARDKIAGLAEAVKVALIQDQAFFLWLEEHAQRLANFDAEPSQYAIWRCAQLHLNKITLGGDPFERGNGRPLDYGHWSAHKLEILSDYRIRHGEAVAVGMLLDAIYANLNGMLEQSSVERIRTLLRTLGFKLWYPELTSQDGLLQGLEDFRQHLGGRLSIPLLTSIGQSRDVQHIDTAQMRRALMLLQETESAGTKAES</sequence>
<keyword evidence="9" id="KW-1185">Reference proteome</keyword>
<organism evidence="8 9">
    <name type="scientific">Bowmanella denitrificans</name>
    <dbReference type="NCBI Taxonomy" id="366582"/>
    <lineage>
        <taxon>Bacteria</taxon>
        <taxon>Pseudomonadati</taxon>
        <taxon>Pseudomonadota</taxon>
        <taxon>Gammaproteobacteria</taxon>
        <taxon>Alteromonadales</taxon>
        <taxon>Alteromonadaceae</taxon>
        <taxon>Bowmanella</taxon>
    </lineage>
</organism>
<gene>
    <name evidence="8" type="ORF">GCM10009092_44980</name>
</gene>
<dbReference type="Proteomes" id="UP001501757">
    <property type="component" value="Unassembled WGS sequence"/>
</dbReference>
<name>A0ABN0XY15_9ALTE</name>